<evidence type="ECO:0000313" key="2">
    <source>
        <dbReference type="Proteomes" id="UP000524492"/>
    </source>
</evidence>
<keyword evidence="2" id="KW-1185">Reference proteome</keyword>
<reference evidence="1 2" key="1">
    <citation type="submission" date="2020-08" db="EMBL/GenBank/DDBJ databases">
        <title>Genomic Encyclopedia of Type Strains, Phase IV (KMG-V): Genome sequencing to study the core and pangenomes of soil and plant-associated prokaryotes.</title>
        <authorList>
            <person name="Whitman W."/>
        </authorList>
    </citation>
    <scope>NUCLEOTIDE SEQUENCE [LARGE SCALE GENOMIC DNA]</scope>
    <source>
        <strain evidence="1 2">SEMIA 4074</strain>
    </source>
</reference>
<dbReference type="AlphaFoldDB" id="A0A7W6MJC8"/>
<name>A0A7W6MJC8_9HYPH</name>
<comment type="caution">
    <text evidence="1">The sequence shown here is derived from an EMBL/GenBank/DDBJ whole genome shotgun (WGS) entry which is preliminary data.</text>
</comment>
<dbReference type="EMBL" id="JACIFV010000014">
    <property type="protein sequence ID" value="MBB4193781.1"/>
    <property type="molecule type" value="Genomic_DNA"/>
</dbReference>
<dbReference type="RefSeq" id="WP_184458440.1">
    <property type="nucleotide sequence ID" value="NZ_JACIFV010000014.1"/>
</dbReference>
<protein>
    <submittedName>
        <fullName evidence="1">Uncharacterized protein</fullName>
    </submittedName>
</protein>
<sequence length="148" mass="15971">MPQDVRRHIVTEAGGIPNRHEGFMRLDDLLPGICHDIAERYLSSCSVDRGIGLVPISQEPEKARRNLAAGQAIGSVRNAAAKGEAFVDVDFNVARLETLLGKGETQKLVQALKDEQKIAQTNAKLFAGSPTALRQAANKLTEVTTPTV</sequence>
<evidence type="ECO:0000313" key="1">
    <source>
        <dbReference type="EMBL" id="MBB4193781.1"/>
    </source>
</evidence>
<gene>
    <name evidence="1" type="ORF">GGD53_003950</name>
</gene>
<organism evidence="1 2">
    <name type="scientific">Rhizobium aethiopicum</name>
    <dbReference type="NCBI Taxonomy" id="1138170"/>
    <lineage>
        <taxon>Bacteria</taxon>
        <taxon>Pseudomonadati</taxon>
        <taxon>Pseudomonadota</taxon>
        <taxon>Alphaproteobacteria</taxon>
        <taxon>Hyphomicrobiales</taxon>
        <taxon>Rhizobiaceae</taxon>
        <taxon>Rhizobium/Agrobacterium group</taxon>
        <taxon>Rhizobium</taxon>
    </lineage>
</organism>
<accession>A0A7W6MJC8</accession>
<proteinExistence type="predicted"/>
<dbReference type="Proteomes" id="UP000524492">
    <property type="component" value="Unassembled WGS sequence"/>
</dbReference>